<evidence type="ECO:0000256" key="1">
    <source>
        <dbReference type="SAM" id="Coils"/>
    </source>
</evidence>
<feature type="region of interest" description="Disordered" evidence="2">
    <location>
        <begin position="144"/>
        <end position="163"/>
    </location>
</feature>
<feature type="compositionally biased region" description="Polar residues" evidence="2">
    <location>
        <begin position="206"/>
        <end position="216"/>
    </location>
</feature>
<organism evidence="3 4">
    <name type="scientific">Anaeramoeba flamelloides</name>
    <dbReference type="NCBI Taxonomy" id="1746091"/>
    <lineage>
        <taxon>Eukaryota</taxon>
        <taxon>Metamonada</taxon>
        <taxon>Anaeramoebidae</taxon>
        <taxon>Anaeramoeba</taxon>
    </lineage>
</organism>
<sequence length="516" mass="60180">MIKPPKRKGNRANKDSYVPSKLEIKSFEECTPTQKLALSRIKKMKLNRQRFVEIEKYFDDQISKSENKESVTLSAKLINVLCYGLGQGRSNVRKNIGNYYQRSGLINVTPREHKGMVFNKVKPGMNLGRHPKNGRVRAIPQINKHNQPAPRRVASTSKKKKKTRVKIKIPNKKINLSKNNLVVTVNNNNKLPSLVNSNDKEKKGNSGDNGQKITKSNNNLIHENFINERINEIFQAKKNSIKNVKENEKEKEKAKEKEKEKANENEKGKEKNNKKKQMRIFDGSDKNYNSNGLESENQEINKRKNKIKRLKLKINSTFGSRKRKSPTNPKNIQKINIVQDQISSEKTKVIDFKKKKRVNRYKKKIEVIPSLQKQLENKEDRNTNKEKEKEKEKEKAQKIEIEIEIEKTRREILETETNPQTTNCNNTMEMSSNHFSKKDSNAWIKNPFQSKINQIIFSKQVDNSNTDVYGLLILLDFLDKVDNKKYSKTFEEIEYQAQQANNQKLLKYIKQKKIVN</sequence>
<name>A0ABQ8X2R9_9EUKA</name>
<evidence type="ECO:0000313" key="4">
    <source>
        <dbReference type="Proteomes" id="UP001150062"/>
    </source>
</evidence>
<evidence type="ECO:0000256" key="2">
    <source>
        <dbReference type="SAM" id="MobiDB-lite"/>
    </source>
</evidence>
<keyword evidence="4" id="KW-1185">Reference proteome</keyword>
<dbReference type="Proteomes" id="UP001150062">
    <property type="component" value="Unassembled WGS sequence"/>
</dbReference>
<accession>A0ABQ8X2R9</accession>
<evidence type="ECO:0000313" key="3">
    <source>
        <dbReference type="EMBL" id="KAJ6226851.1"/>
    </source>
</evidence>
<feature type="region of interest" description="Disordered" evidence="2">
    <location>
        <begin position="245"/>
        <end position="305"/>
    </location>
</feature>
<feature type="region of interest" description="Disordered" evidence="2">
    <location>
        <begin position="187"/>
        <end position="216"/>
    </location>
</feature>
<comment type="caution">
    <text evidence="3">The sequence shown here is derived from an EMBL/GenBank/DDBJ whole genome shotgun (WGS) entry which is preliminary data.</text>
</comment>
<proteinExistence type="predicted"/>
<gene>
    <name evidence="3" type="ORF">M0813_10385</name>
</gene>
<feature type="coiled-coil region" evidence="1">
    <location>
        <begin position="368"/>
        <end position="418"/>
    </location>
</feature>
<reference evidence="3" key="1">
    <citation type="submission" date="2022-08" db="EMBL/GenBank/DDBJ databases">
        <title>Novel sulfate-reducing endosymbionts in the free-living metamonad Anaeramoeba.</title>
        <authorList>
            <person name="Jerlstrom-Hultqvist J."/>
            <person name="Cepicka I."/>
            <person name="Gallot-Lavallee L."/>
            <person name="Salas-Leiva D."/>
            <person name="Curtis B.A."/>
            <person name="Zahonova K."/>
            <person name="Pipaliya S."/>
            <person name="Dacks J."/>
            <person name="Roger A.J."/>
        </authorList>
    </citation>
    <scope>NUCLEOTIDE SEQUENCE</scope>
    <source>
        <strain evidence="3">Schooner1</strain>
    </source>
</reference>
<feature type="compositionally biased region" description="Polar residues" evidence="2">
    <location>
        <begin position="286"/>
        <end position="295"/>
    </location>
</feature>
<keyword evidence="1" id="KW-0175">Coiled coil</keyword>
<protein>
    <submittedName>
        <fullName evidence="3">Uncharacterized protein</fullName>
    </submittedName>
</protein>
<dbReference type="EMBL" id="JAOAOG010000339">
    <property type="protein sequence ID" value="KAJ6226851.1"/>
    <property type="molecule type" value="Genomic_DNA"/>
</dbReference>
<feature type="compositionally biased region" description="Basic and acidic residues" evidence="2">
    <location>
        <begin position="245"/>
        <end position="271"/>
    </location>
</feature>